<dbReference type="AlphaFoldDB" id="A0A2H9T4A4"/>
<accession>A0A2H9T4A4</accession>
<evidence type="ECO:0000313" key="1">
    <source>
        <dbReference type="EMBL" id="PJE78027.1"/>
    </source>
</evidence>
<dbReference type="EMBL" id="NSIT01000290">
    <property type="protein sequence ID" value="PJE78027.1"/>
    <property type="molecule type" value="Genomic_DNA"/>
</dbReference>
<reference evidence="1" key="1">
    <citation type="journal article" date="2017" name="Appl. Environ. Microbiol.">
        <title>Molecular characterization of an Endozoicomonas-like organism causing infection in king scallop Pecten maximus L.</title>
        <authorList>
            <person name="Cano I."/>
            <person name="van Aerle R."/>
            <person name="Ross S."/>
            <person name="Verner-Jeffreys D.W."/>
            <person name="Paley R.K."/>
            <person name="Rimmer G."/>
            <person name="Ryder D."/>
            <person name="Hooper P."/>
            <person name="Stone D."/>
            <person name="Feist S.W."/>
        </authorList>
    </citation>
    <scope>NUCLEOTIDE SEQUENCE</scope>
</reference>
<proteinExistence type="predicted"/>
<sequence>MDTSDLFWSPAGSGGYLNGIALIKRLPAGTDITGLTTGLRSQLGSNSNLHIALYDIHYIIIYVIPLTKWMKTLINDCLLELI</sequence>
<organism evidence="1">
    <name type="scientific">invertebrate metagenome</name>
    <dbReference type="NCBI Taxonomy" id="1711999"/>
    <lineage>
        <taxon>unclassified sequences</taxon>
        <taxon>metagenomes</taxon>
        <taxon>organismal metagenomes</taxon>
    </lineage>
</organism>
<comment type="caution">
    <text evidence="1">The sequence shown here is derived from an EMBL/GenBank/DDBJ whole genome shotgun (WGS) entry which is preliminary data.</text>
</comment>
<gene>
    <name evidence="1" type="ORF">CI610_03043</name>
</gene>
<protein>
    <submittedName>
        <fullName evidence="1">Uncharacterized protein</fullName>
    </submittedName>
</protein>
<name>A0A2H9T4A4_9ZZZZ</name>